<proteinExistence type="predicted"/>
<keyword evidence="2" id="KW-1185">Reference proteome</keyword>
<sequence>MRNATDEPQFRAVCSRAYYGAYHAAYAFHRRLRAPGTVRRARGRHEQLIEQLCNPMISLSDEHYALSKAIGGTLRTLREARVTADYHLNEHIDQALAAQSAKLATTILKSTT</sequence>
<evidence type="ECO:0000313" key="1">
    <source>
        <dbReference type="EMBL" id="SAK58512.1"/>
    </source>
</evidence>
<evidence type="ECO:0000313" key="2">
    <source>
        <dbReference type="Proteomes" id="UP000054911"/>
    </source>
</evidence>
<dbReference type="Gene3D" id="1.20.120.330">
    <property type="entry name" value="Nucleotidyltransferases domain 2"/>
    <property type="match status" value="1"/>
</dbReference>
<evidence type="ECO:0008006" key="3">
    <source>
        <dbReference type="Google" id="ProtNLM"/>
    </source>
</evidence>
<comment type="caution">
    <text evidence="1">The sequence shown here is derived from an EMBL/GenBank/DDBJ whole genome shotgun (WGS) entry which is preliminary data.</text>
</comment>
<reference evidence="1" key="1">
    <citation type="submission" date="2016-01" db="EMBL/GenBank/DDBJ databases">
        <authorList>
            <person name="Peeters C."/>
        </authorList>
    </citation>
    <scope>NUCLEOTIDE SEQUENCE [LARGE SCALE GENOMIC DNA]</scope>
    <source>
        <strain evidence="1">LMG 29323</strain>
    </source>
</reference>
<dbReference type="Proteomes" id="UP000054911">
    <property type="component" value="Unassembled WGS sequence"/>
</dbReference>
<dbReference type="STRING" id="1777141.AWB80_02422"/>
<name>A0A158AL24_9BURK</name>
<protein>
    <recommendedName>
        <fullName evidence="3">HEPN domain-containing protein</fullName>
    </recommendedName>
</protein>
<accession>A0A158AL24</accession>
<organism evidence="1 2">
    <name type="scientific">Caballeronia pedi</name>
    <dbReference type="NCBI Taxonomy" id="1777141"/>
    <lineage>
        <taxon>Bacteria</taxon>
        <taxon>Pseudomonadati</taxon>
        <taxon>Pseudomonadota</taxon>
        <taxon>Betaproteobacteria</taxon>
        <taxon>Burkholderiales</taxon>
        <taxon>Burkholderiaceae</taxon>
        <taxon>Caballeronia</taxon>
    </lineage>
</organism>
<gene>
    <name evidence="1" type="ORF">AWB80_02422</name>
</gene>
<dbReference type="AlphaFoldDB" id="A0A158AL24"/>
<dbReference type="EMBL" id="FCOE02000006">
    <property type="protein sequence ID" value="SAK58512.1"/>
    <property type="molecule type" value="Genomic_DNA"/>
</dbReference>